<evidence type="ECO:0000313" key="3">
    <source>
        <dbReference type="Proteomes" id="UP000008881"/>
    </source>
</evidence>
<evidence type="ECO:0000313" key="2">
    <source>
        <dbReference type="EMBL" id="AEG96652.1"/>
    </source>
</evidence>
<dbReference type="PANTHER" id="PTHR11102">
    <property type="entry name" value="SEL-1-LIKE PROTEIN"/>
    <property type="match status" value="1"/>
</dbReference>
<dbReference type="Gene3D" id="1.25.40.10">
    <property type="entry name" value="Tetratricopeptide repeat domain"/>
    <property type="match status" value="1"/>
</dbReference>
<gene>
    <name evidence="2" type="ordered locus">EAE_08640</name>
</gene>
<proteinExistence type="predicted"/>
<dbReference type="KEGG" id="eae:EAE_08640"/>
<dbReference type="PATRIC" id="fig|1028307.3.peg.1722"/>
<feature type="transmembrane region" description="Helical" evidence="1">
    <location>
        <begin position="53"/>
        <end position="75"/>
    </location>
</feature>
<dbReference type="SUPFAM" id="SSF81901">
    <property type="entry name" value="HCP-like"/>
    <property type="match status" value="2"/>
</dbReference>
<keyword evidence="3" id="KW-1185">Reference proteome</keyword>
<reference evidence="2 3" key="1">
    <citation type="journal article" date="2012" name="J. Bacteriol.">
        <title>Complete genome sequence of Enterobacter aerogenes KCTC 2190.</title>
        <authorList>
            <person name="Shin S.H."/>
            <person name="Kim S."/>
            <person name="Kim J.Y."/>
            <person name="Lee S."/>
            <person name="Um Y."/>
            <person name="Oh M.K."/>
            <person name="Kim Y.R."/>
            <person name="Lee J."/>
            <person name="Yang K.S."/>
        </authorList>
    </citation>
    <scope>NUCLEOTIDE SEQUENCE [LARGE SCALE GENOMIC DNA]</scope>
    <source>
        <strain evidence="2 3">KCTC 2190</strain>
    </source>
</reference>
<sequence length="311" mass="33683">MALALNGATNRIPNRSPDKALCAAIREPSPVALTLTGATNRIPNRSPDKALCAAIRVFTPLIPAIFFFSAALYTAGVSLTDNKKMKYLYLLLALTSFAADAADPGSQYQQQAEAGDPRAQFYLADTWVSSGNYQQAEYWAQKAAAQGDGDAMALLAQLKIRNPQQADYQQARQLAEKSVQAGSKAGEIILARVLVNQQAGPTDYAHAIRLLQDAAKDEESDSAVDAQMLLGLIYASGVLPPEDDLKAAQYFKGSSALSRTGYAEYWAGMMFQQGEKGFIEPNPQKALHWLNVSCQEGFDTGCEEFDRITKG</sequence>
<dbReference type="Gene3D" id="1.25.40.740">
    <property type="match status" value="1"/>
</dbReference>
<dbReference type="OrthoDB" id="6621898at2"/>
<dbReference type="Proteomes" id="UP000008881">
    <property type="component" value="Chromosome"/>
</dbReference>
<dbReference type="PANTHER" id="PTHR11102:SF160">
    <property type="entry name" value="ERAD-ASSOCIATED E3 UBIQUITIN-PROTEIN LIGASE COMPONENT HRD3"/>
    <property type="match status" value="1"/>
</dbReference>
<name>A0A0H3FQ68_KLEAK</name>
<dbReference type="InterPro" id="IPR050767">
    <property type="entry name" value="Sel1_AlgK"/>
</dbReference>
<protein>
    <submittedName>
        <fullName evidence="2">Sel1 domain protein repeat-containing protein</fullName>
    </submittedName>
</protein>
<keyword evidence="1" id="KW-0812">Transmembrane</keyword>
<dbReference type="HOGENOM" id="CLU_077623_0_0_6"/>
<evidence type="ECO:0000256" key="1">
    <source>
        <dbReference type="SAM" id="Phobius"/>
    </source>
</evidence>
<dbReference type="eggNOG" id="COG0790">
    <property type="taxonomic scope" value="Bacteria"/>
</dbReference>
<dbReference type="Pfam" id="PF08238">
    <property type="entry name" value="Sel1"/>
    <property type="match status" value="4"/>
</dbReference>
<dbReference type="AlphaFoldDB" id="A0A0H3FQ68"/>
<organism evidence="2 3">
    <name type="scientific">Klebsiella aerogenes (strain ATCC 13048 / DSM 30053 / CCUG 1429 / JCM 1235 / KCTC 2190 / NBRC 13534 / NCIMB 10102 / NCTC 10006 / CDC 819-56)</name>
    <name type="common">Enterobacter aerogenes</name>
    <dbReference type="NCBI Taxonomy" id="1028307"/>
    <lineage>
        <taxon>Bacteria</taxon>
        <taxon>Pseudomonadati</taxon>
        <taxon>Pseudomonadota</taxon>
        <taxon>Gammaproteobacteria</taxon>
        <taxon>Enterobacterales</taxon>
        <taxon>Enterobacteriaceae</taxon>
        <taxon>Klebsiella/Raoultella group</taxon>
        <taxon>Klebsiella</taxon>
    </lineage>
</organism>
<keyword evidence="1" id="KW-0472">Membrane</keyword>
<dbReference type="InterPro" id="IPR011990">
    <property type="entry name" value="TPR-like_helical_dom_sf"/>
</dbReference>
<dbReference type="EMBL" id="CP002824">
    <property type="protein sequence ID" value="AEG96652.1"/>
    <property type="molecule type" value="Genomic_DNA"/>
</dbReference>
<dbReference type="InterPro" id="IPR006597">
    <property type="entry name" value="Sel1-like"/>
</dbReference>
<keyword evidence="1" id="KW-1133">Transmembrane helix</keyword>
<accession>A0A0H3FQ68</accession>
<dbReference type="SMART" id="SM00671">
    <property type="entry name" value="SEL1"/>
    <property type="match status" value="5"/>
</dbReference>